<dbReference type="EMBL" id="JAUTBA010000001">
    <property type="protein sequence ID" value="MDQ1151862.1"/>
    <property type="molecule type" value="Genomic_DNA"/>
</dbReference>
<organism evidence="5 6">
    <name type="scientific">Sphingobacterium zeae</name>
    <dbReference type="NCBI Taxonomy" id="1776859"/>
    <lineage>
        <taxon>Bacteria</taxon>
        <taxon>Pseudomonadati</taxon>
        <taxon>Bacteroidota</taxon>
        <taxon>Sphingobacteriia</taxon>
        <taxon>Sphingobacteriales</taxon>
        <taxon>Sphingobacteriaceae</taxon>
        <taxon>Sphingobacterium</taxon>
    </lineage>
</organism>
<keyword evidence="3" id="KW-0472">Membrane</keyword>
<dbReference type="CDD" id="cd06530">
    <property type="entry name" value="S26_SPase_I"/>
    <property type="match status" value="1"/>
</dbReference>
<proteinExistence type="inferred from homology"/>
<comment type="caution">
    <text evidence="3">Lacks conserved residue(s) required for the propagation of feature annotation.</text>
</comment>
<dbReference type="PRINTS" id="PR00727">
    <property type="entry name" value="LEADERPTASE"/>
</dbReference>
<evidence type="ECO:0000256" key="3">
    <source>
        <dbReference type="RuleBase" id="RU362042"/>
    </source>
</evidence>
<evidence type="ECO:0000313" key="6">
    <source>
        <dbReference type="Proteomes" id="UP001244640"/>
    </source>
</evidence>
<keyword evidence="3" id="KW-0812">Transmembrane</keyword>
<dbReference type="NCBIfam" id="TIGR02227">
    <property type="entry name" value="sigpep_I_bact"/>
    <property type="match status" value="1"/>
</dbReference>
<comment type="similarity">
    <text evidence="1 3">Belongs to the peptidase S26 family.</text>
</comment>
<dbReference type="GO" id="GO:0009003">
    <property type="term" value="F:signal peptidase activity"/>
    <property type="evidence" value="ECO:0007669"/>
    <property type="project" value="UniProtKB-EC"/>
</dbReference>
<dbReference type="Proteomes" id="UP001244640">
    <property type="component" value="Unassembled WGS sequence"/>
</dbReference>
<feature type="transmembrane region" description="Helical" evidence="3">
    <location>
        <begin position="94"/>
        <end position="114"/>
    </location>
</feature>
<dbReference type="RefSeq" id="WP_307187284.1">
    <property type="nucleotide sequence ID" value="NZ_JAUTBA010000001.1"/>
</dbReference>
<comment type="caution">
    <text evidence="5">The sequence shown here is derived from an EMBL/GenBank/DDBJ whole genome shotgun (WGS) entry which is preliminary data.</text>
</comment>
<accession>A0ABU0UAJ0</accession>
<dbReference type="SUPFAM" id="SSF51306">
    <property type="entry name" value="LexA/Signal peptidase"/>
    <property type="match status" value="1"/>
</dbReference>
<dbReference type="InterPro" id="IPR036286">
    <property type="entry name" value="LexA/Signal_pep-like_sf"/>
</dbReference>
<reference evidence="5 6" key="1">
    <citation type="submission" date="2023-07" db="EMBL/GenBank/DDBJ databases">
        <title>Functional and genomic diversity of the sorghum phyllosphere microbiome.</title>
        <authorList>
            <person name="Shade A."/>
        </authorList>
    </citation>
    <scope>NUCLEOTIDE SEQUENCE [LARGE SCALE GENOMIC DNA]</scope>
    <source>
        <strain evidence="5 6">SORGH_AS_0892</strain>
    </source>
</reference>
<dbReference type="InterPro" id="IPR000223">
    <property type="entry name" value="Pept_S26A_signal_pept_1"/>
</dbReference>
<feature type="transmembrane region" description="Helical" evidence="3">
    <location>
        <begin position="69"/>
        <end position="88"/>
    </location>
</feature>
<dbReference type="EC" id="3.4.21.89" evidence="3"/>
<keyword evidence="3 5" id="KW-0378">Hydrolase</keyword>
<comment type="subcellular location">
    <subcellularLocation>
        <location evidence="3">Membrane</location>
        <topology evidence="3">Single-pass type II membrane protein</topology>
    </subcellularLocation>
</comment>
<evidence type="ECO:0000313" key="5">
    <source>
        <dbReference type="EMBL" id="MDQ1151862.1"/>
    </source>
</evidence>
<evidence type="ECO:0000256" key="1">
    <source>
        <dbReference type="ARBA" id="ARBA00009370"/>
    </source>
</evidence>
<evidence type="ECO:0000259" key="4">
    <source>
        <dbReference type="Pfam" id="PF10502"/>
    </source>
</evidence>
<keyword evidence="3" id="KW-0645">Protease</keyword>
<feature type="domain" description="Peptidase S26" evidence="4">
    <location>
        <begin position="142"/>
        <end position="316"/>
    </location>
</feature>
<sequence>MINFIAGKGVLYAGSQSPRCNYTYYSFMEDPTTIDVPQSHPRNALLAGVFSLVFPGLGQVYNGQIKKGILYFALSYLIPAIFAVTRWATSFTGVIIFMAIGISFLLVMVVDAILNAKKQKFYTLKPYNKWYNYVLIAIFISTMTFVFDMKKMIGIQSYIAQTTANNPTILVGDWIVTDTKAYEKNTPKTGDLVTFTKEDGQLFMYRIVGLPNDTISLKDNIVSINNKLSKSKFIADRNVEGINFSELEETFPNGHSHRIYKSKEEFDNGIKNMNDFVVPTDSIFVLGDSRDNALDSRYIGCIAKNQITGKIKFSYWGKTGFKRMNIKF</sequence>
<protein>
    <recommendedName>
        <fullName evidence="2 3">Signal peptidase I</fullName>
        <ecNumber evidence="3">3.4.21.89</ecNumber>
    </recommendedName>
</protein>
<dbReference type="PANTHER" id="PTHR43390:SF1">
    <property type="entry name" value="CHLOROPLAST PROCESSING PEPTIDASE"/>
    <property type="match status" value="1"/>
</dbReference>
<comment type="catalytic activity">
    <reaction evidence="3">
        <text>Cleavage of hydrophobic, N-terminal signal or leader sequences from secreted and periplasmic proteins.</text>
        <dbReference type="EC" id="3.4.21.89"/>
    </reaction>
</comment>
<dbReference type="InterPro" id="IPR019533">
    <property type="entry name" value="Peptidase_S26"/>
</dbReference>
<name>A0ABU0UAJ0_9SPHI</name>
<keyword evidence="6" id="KW-1185">Reference proteome</keyword>
<dbReference type="Gene3D" id="2.10.109.10">
    <property type="entry name" value="Umud Fragment, subunit A"/>
    <property type="match status" value="1"/>
</dbReference>
<gene>
    <name evidence="5" type="ORF">QE382_003846</name>
</gene>
<evidence type="ECO:0000256" key="2">
    <source>
        <dbReference type="ARBA" id="ARBA00019232"/>
    </source>
</evidence>
<keyword evidence="3" id="KW-1133">Transmembrane helix</keyword>
<dbReference type="PANTHER" id="PTHR43390">
    <property type="entry name" value="SIGNAL PEPTIDASE I"/>
    <property type="match status" value="1"/>
</dbReference>
<dbReference type="Pfam" id="PF10502">
    <property type="entry name" value="Peptidase_S26"/>
    <property type="match status" value="1"/>
</dbReference>
<feature type="transmembrane region" description="Helical" evidence="3">
    <location>
        <begin position="130"/>
        <end position="147"/>
    </location>
</feature>